<comment type="caution">
    <text evidence="8">The sequence shown here is derived from an EMBL/GenBank/DDBJ whole genome shotgun (WGS) entry which is preliminary data.</text>
</comment>
<gene>
    <name evidence="8" type="ORF">J8H85_13515</name>
</gene>
<dbReference type="SUPFAM" id="SSF52096">
    <property type="entry name" value="ClpP/crotonase"/>
    <property type="match status" value="1"/>
</dbReference>
<feature type="coiled-coil region" evidence="7">
    <location>
        <begin position="277"/>
        <end position="343"/>
    </location>
</feature>
<keyword evidence="5" id="KW-0720">Serine protease</keyword>
<protein>
    <recommendedName>
        <fullName evidence="6">ATP-dependent Clp protease proteolytic subunit</fullName>
    </recommendedName>
</protein>
<evidence type="ECO:0000256" key="1">
    <source>
        <dbReference type="ARBA" id="ARBA00007039"/>
    </source>
</evidence>
<evidence type="ECO:0000256" key="7">
    <source>
        <dbReference type="SAM" id="Coils"/>
    </source>
</evidence>
<dbReference type="CDD" id="cd07016">
    <property type="entry name" value="S14_ClpP_1"/>
    <property type="match status" value="1"/>
</dbReference>
<evidence type="ECO:0000313" key="8">
    <source>
        <dbReference type="EMBL" id="MBP0904854.1"/>
    </source>
</evidence>
<accession>A0ABS4BW87</accession>
<proteinExistence type="inferred from homology"/>
<keyword evidence="7" id="KW-0175">Coiled coil</keyword>
<keyword evidence="9" id="KW-1185">Reference proteome</keyword>
<evidence type="ECO:0000256" key="4">
    <source>
        <dbReference type="ARBA" id="ARBA00022801"/>
    </source>
</evidence>
<dbReference type="GO" id="GO:0008233">
    <property type="term" value="F:peptidase activity"/>
    <property type="evidence" value="ECO:0007669"/>
    <property type="project" value="UniProtKB-KW"/>
</dbReference>
<dbReference type="GO" id="GO:0006508">
    <property type="term" value="P:proteolysis"/>
    <property type="evidence" value="ECO:0007669"/>
    <property type="project" value="UniProtKB-KW"/>
</dbReference>
<dbReference type="InterPro" id="IPR001907">
    <property type="entry name" value="ClpP"/>
</dbReference>
<dbReference type="InterPro" id="IPR029045">
    <property type="entry name" value="ClpP/crotonase-like_dom_sf"/>
</dbReference>
<dbReference type="InterPro" id="IPR023562">
    <property type="entry name" value="ClpP/TepA"/>
</dbReference>
<evidence type="ECO:0000256" key="6">
    <source>
        <dbReference type="RuleBase" id="RU003567"/>
    </source>
</evidence>
<dbReference type="Proteomes" id="UP000670776">
    <property type="component" value="Unassembled WGS sequence"/>
</dbReference>
<dbReference type="PANTHER" id="PTHR10381">
    <property type="entry name" value="ATP-DEPENDENT CLP PROTEASE PROTEOLYTIC SUBUNIT"/>
    <property type="match status" value="1"/>
</dbReference>
<dbReference type="PRINTS" id="PR00127">
    <property type="entry name" value="CLPPROTEASEP"/>
</dbReference>
<dbReference type="EMBL" id="JAGJCB010000014">
    <property type="protein sequence ID" value="MBP0904854.1"/>
    <property type="molecule type" value="Genomic_DNA"/>
</dbReference>
<evidence type="ECO:0000256" key="3">
    <source>
        <dbReference type="ARBA" id="ARBA00022670"/>
    </source>
</evidence>
<organism evidence="8 9">
    <name type="scientific">Mariniflexile gromovii</name>
    <dbReference type="NCBI Taxonomy" id="362523"/>
    <lineage>
        <taxon>Bacteria</taxon>
        <taxon>Pseudomonadati</taxon>
        <taxon>Bacteroidota</taxon>
        <taxon>Flavobacteriia</taxon>
        <taxon>Flavobacteriales</taxon>
        <taxon>Flavobacteriaceae</taxon>
        <taxon>Mariniflexile</taxon>
    </lineage>
</organism>
<evidence type="ECO:0000256" key="2">
    <source>
        <dbReference type="ARBA" id="ARBA00022490"/>
    </source>
</evidence>
<keyword evidence="4" id="KW-0378">Hydrolase</keyword>
<dbReference type="PANTHER" id="PTHR10381:SF70">
    <property type="entry name" value="ATP-DEPENDENT CLP PROTEASE PROTEOLYTIC SUBUNIT"/>
    <property type="match status" value="1"/>
</dbReference>
<dbReference type="Gene3D" id="3.90.226.10">
    <property type="entry name" value="2-enoyl-CoA Hydratase, Chain A, domain 1"/>
    <property type="match status" value="1"/>
</dbReference>
<dbReference type="RefSeq" id="WP_209655746.1">
    <property type="nucleotide sequence ID" value="NZ_JAGJCB010000014.1"/>
</dbReference>
<evidence type="ECO:0000313" key="9">
    <source>
        <dbReference type="Proteomes" id="UP000670776"/>
    </source>
</evidence>
<keyword evidence="3 8" id="KW-0645">Protease</keyword>
<comment type="similarity">
    <text evidence="1 6">Belongs to the peptidase S14 family.</text>
</comment>
<reference evidence="8 9" key="1">
    <citation type="submission" date="2021-04" db="EMBL/GenBank/DDBJ databases">
        <title>Mariniflexile gromovii gen. nov., sp. nov., a gliding bacterium isolated from the sea urchin Strongylocentrotus intermedius.</title>
        <authorList>
            <person name="Ko S."/>
            <person name="Le V."/>
            <person name="Ahn C.-Y."/>
            <person name="Oh H.-M."/>
        </authorList>
    </citation>
    <scope>NUCLEOTIDE SEQUENCE [LARGE SCALE GENOMIC DNA]</scope>
    <source>
        <strain evidence="8 9">KCTC 12570</strain>
    </source>
</reference>
<name>A0ABS4BW87_9FLAO</name>
<dbReference type="Pfam" id="PF00574">
    <property type="entry name" value="CLP_protease"/>
    <property type="match status" value="1"/>
</dbReference>
<sequence>MKGTIYINGVIENDSFTDVIRQVKGYKGLTELEVIIDSVGGSVEAGQSIFNYLRNLNIQITTVAKQAYSIAASIFMAGDIRLVEEGADRVMIHFPWASVQGGSDDLVMVAKELKQIENDFIKFYSSYTSIDENSIAQLLKNETFLSADEAVEMGFATAKKSSIKAVAYYHNNEEENKNEMTKTQKFINAMEAIFGIDSDVNGEENTIVALVIQDANGEEINFTELSEDEQPKVRTEEEAGSKAVDADNKPIEGERVQTDGSTWVFEAGELVEIKPVEEEVEETIEEEVEASAEATEEVEEEIDFEALLKMLETSITAKFTKENDALKSEIKALKKLVGSEEATVIAQLHNSNNTNNNKASNYLRG</sequence>
<evidence type="ECO:0000256" key="5">
    <source>
        <dbReference type="ARBA" id="ARBA00022825"/>
    </source>
</evidence>
<keyword evidence="2" id="KW-0963">Cytoplasm</keyword>